<accession>A0AA38GJX8</accession>
<evidence type="ECO:0000256" key="4">
    <source>
        <dbReference type="RuleBase" id="RU363099"/>
    </source>
</evidence>
<dbReference type="InterPro" id="IPR044859">
    <property type="entry name" value="Allene_oxi_cyc_Dirigent"/>
</dbReference>
<dbReference type="InterPro" id="IPR004265">
    <property type="entry name" value="Dirigent"/>
</dbReference>
<dbReference type="Pfam" id="PF03018">
    <property type="entry name" value="Dirigent"/>
    <property type="match status" value="1"/>
</dbReference>
<sequence>MISSSSSNLAVQESNMVFYVHETGRGANATAHSVGGVEGKSANLSAFGTLIVVDNPVREGPDPSSKLLGRLQGIEASSDIRFINYHMLSSIIFEDGSSLQIHGTIRTRLAKRELSIVGGDGRFKYARGYVV</sequence>
<protein>
    <recommendedName>
        <fullName evidence="4">Dirigent protein</fullName>
    </recommendedName>
</protein>
<organism evidence="5 6">
    <name type="scientific">Taxus chinensis</name>
    <name type="common">Chinese yew</name>
    <name type="synonym">Taxus wallichiana var. chinensis</name>
    <dbReference type="NCBI Taxonomy" id="29808"/>
    <lineage>
        <taxon>Eukaryota</taxon>
        <taxon>Viridiplantae</taxon>
        <taxon>Streptophyta</taxon>
        <taxon>Embryophyta</taxon>
        <taxon>Tracheophyta</taxon>
        <taxon>Spermatophyta</taxon>
        <taxon>Pinopsida</taxon>
        <taxon>Pinidae</taxon>
        <taxon>Conifers II</taxon>
        <taxon>Cupressales</taxon>
        <taxon>Taxaceae</taxon>
        <taxon>Taxus</taxon>
    </lineage>
</organism>
<gene>
    <name evidence="5" type="ORF">KI387_017929</name>
</gene>
<keyword evidence="4" id="KW-0052">Apoplast</keyword>
<comment type="subunit">
    <text evidence="2 4">Homodimer.</text>
</comment>
<dbReference type="Proteomes" id="UP000824469">
    <property type="component" value="Unassembled WGS sequence"/>
</dbReference>
<dbReference type="Gene3D" id="2.40.480.10">
    <property type="entry name" value="Allene oxide cyclase-like"/>
    <property type="match status" value="1"/>
</dbReference>
<dbReference type="OMA" id="FHEVDTG"/>
<evidence type="ECO:0000256" key="3">
    <source>
        <dbReference type="ARBA" id="ARBA00022525"/>
    </source>
</evidence>
<comment type="similarity">
    <text evidence="1 4">Belongs to the plant dirigent protein family.</text>
</comment>
<evidence type="ECO:0000256" key="1">
    <source>
        <dbReference type="ARBA" id="ARBA00010746"/>
    </source>
</evidence>
<comment type="function">
    <text evidence="4">Dirigent proteins impart stereoselectivity on the phenoxy radical-coupling reaction, yielding optically active lignans from two molecules of coniferyl alcohol in the biosynthesis of lignans, flavonolignans, and alkaloids and thus plays a central role in plant secondary metabolism.</text>
</comment>
<keyword evidence="3 4" id="KW-0964">Secreted</keyword>
<evidence type="ECO:0000256" key="2">
    <source>
        <dbReference type="ARBA" id="ARBA00011738"/>
    </source>
</evidence>
<comment type="caution">
    <text evidence="5">The sequence shown here is derived from an EMBL/GenBank/DDBJ whole genome shotgun (WGS) entry which is preliminary data.</text>
</comment>
<proteinExistence type="inferred from homology"/>
<dbReference type="EMBL" id="JAHRHJ020000003">
    <property type="protein sequence ID" value="KAH9323290.1"/>
    <property type="molecule type" value="Genomic_DNA"/>
</dbReference>
<dbReference type="AlphaFoldDB" id="A0AA38GJX8"/>
<comment type="subcellular location">
    <subcellularLocation>
        <location evidence="4">Secreted</location>
        <location evidence="4">Extracellular space</location>
        <location evidence="4">Apoplast</location>
    </subcellularLocation>
</comment>
<evidence type="ECO:0000313" key="6">
    <source>
        <dbReference type="Proteomes" id="UP000824469"/>
    </source>
</evidence>
<keyword evidence="6" id="KW-1185">Reference proteome</keyword>
<dbReference type="GO" id="GO:0009699">
    <property type="term" value="P:phenylpropanoid biosynthetic process"/>
    <property type="evidence" value="ECO:0007669"/>
    <property type="project" value="UniProtKB-ARBA"/>
</dbReference>
<reference evidence="5 6" key="1">
    <citation type="journal article" date="2021" name="Nat. Plants">
        <title>The Taxus genome provides insights into paclitaxel biosynthesis.</title>
        <authorList>
            <person name="Xiong X."/>
            <person name="Gou J."/>
            <person name="Liao Q."/>
            <person name="Li Y."/>
            <person name="Zhou Q."/>
            <person name="Bi G."/>
            <person name="Li C."/>
            <person name="Du R."/>
            <person name="Wang X."/>
            <person name="Sun T."/>
            <person name="Guo L."/>
            <person name="Liang H."/>
            <person name="Lu P."/>
            <person name="Wu Y."/>
            <person name="Zhang Z."/>
            <person name="Ro D.K."/>
            <person name="Shang Y."/>
            <person name="Huang S."/>
            <person name="Yan J."/>
        </authorList>
    </citation>
    <scope>NUCLEOTIDE SEQUENCE [LARGE SCALE GENOMIC DNA]</scope>
    <source>
        <strain evidence="5">Ta-2019</strain>
    </source>
</reference>
<dbReference type="PANTHER" id="PTHR21495">
    <property type="entry name" value="NUCLEOPORIN-RELATED"/>
    <property type="match status" value="1"/>
</dbReference>
<name>A0AA38GJX8_TAXCH</name>
<dbReference type="GO" id="GO:0048046">
    <property type="term" value="C:apoplast"/>
    <property type="evidence" value="ECO:0007669"/>
    <property type="project" value="UniProtKB-SubCell"/>
</dbReference>
<feature type="non-terminal residue" evidence="5">
    <location>
        <position position="131"/>
    </location>
</feature>
<evidence type="ECO:0000313" key="5">
    <source>
        <dbReference type="EMBL" id="KAH9323290.1"/>
    </source>
</evidence>